<dbReference type="PANTHER" id="PTHR11895">
    <property type="entry name" value="TRANSAMIDASE"/>
    <property type="match status" value="1"/>
</dbReference>
<evidence type="ECO:0000256" key="1">
    <source>
        <dbReference type="ARBA" id="ARBA00009199"/>
    </source>
</evidence>
<accession>A0ABW3W9C4</accession>
<feature type="domain" description="Amidase" evidence="2">
    <location>
        <begin position="30"/>
        <end position="245"/>
    </location>
</feature>
<dbReference type="InterPro" id="IPR000120">
    <property type="entry name" value="Amidase"/>
</dbReference>
<dbReference type="InterPro" id="IPR023631">
    <property type="entry name" value="Amidase_dom"/>
</dbReference>
<dbReference type="Proteomes" id="UP001597229">
    <property type="component" value="Unassembled WGS sequence"/>
</dbReference>
<dbReference type="PROSITE" id="PS00571">
    <property type="entry name" value="AMIDASES"/>
    <property type="match status" value="1"/>
</dbReference>
<dbReference type="InterPro" id="IPR020556">
    <property type="entry name" value="Amidase_CS"/>
</dbReference>
<protein>
    <submittedName>
        <fullName evidence="3">Amidase</fullName>
    </submittedName>
</protein>
<dbReference type="Gene3D" id="3.90.1300.10">
    <property type="entry name" value="Amidase signature (AS) domain"/>
    <property type="match status" value="1"/>
</dbReference>
<evidence type="ECO:0000259" key="2">
    <source>
        <dbReference type="Pfam" id="PF01425"/>
    </source>
</evidence>
<gene>
    <name evidence="3" type="ORF">ACFQ3F_25470</name>
</gene>
<dbReference type="RefSeq" id="WP_367920271.1">
    <property type="nucleotide sequence ID" value="NZ_BAABAC010000028.1"/>
</dbReference>
<organism evidence="3 4">
    <name type="scientific">Nocardioides ginsengisoli</name>
    <dbReference type="NCBI Taxonomy" id="363868"/>
    <lineage>
        <taxon>Bacteria</taxon>
        <taxon>Bacillati</taxon>
        <taxon>Actinomycetota</taxon>
        <taxon>Actinomycetes</taxon>
        <taxon>Propionibacteriales</taxon>
        <taxon>Nocardioidaceae</taxon>
        <taxon>Nocardioides</taxon>
    </lineage>
</organism>
<reference evidence="4" key="1">
    <citation type="journal article" date="2019" name="Int. J. Syst. Evol. Microbiol.">
        <title>The Global Catalogue of Microorganisms (GCM) 10K type strain sequencing project: providing services to taxonomists for standard genome sequencing and annotation.</title>
        <authorList>
            <consortium name="The Broad Institute Genomics Platform"/>
            <consortium name="The Broad Institute Genome Sequencing Center for Infectious Disease"/>
            <person name="Wu L."/>
            <person name="Ma J."/>
        </authorList>
    </citation>
    <scope>NUCLEOTIDE SEQUENCE [LARGE SCALE GENOMIC DNA]</scope>
    <source>
        <strain evidence="4">CCUG 52478</strain>
    </source>
</reference>
<dbReference type="InterPro" id="IPR036928">
    <property type="entry name" value="AS_sf"/>
</dbReference>
<dbReference type="PANTHER" id="PTHR11895:SF7">
    <property type="entry name" value="GLUTAMYL-TRNA(GLN) AMIDOTRANSFERASE SUBUNIT A, MITOCHONDRIAL"/>
    <property type="match status" value="1"/>
</dbReference>
<dbReference type="SUPFAM" id="SSF75304">
    <property type="entry name" value="Amidase signature (AS) enzymes"/>
    <property type="match status" value="1"/>
</dbReference>
<feature type="domain" description="Amidase" evidence="2">
    <location>
        <begin position="346"/>
        <end position="432"/>
    </location>
</feature>
<evidence type="ECO:0000313" key="4">
    <source>
        <dbReference type="Proteomes" id="UP001597229"/>
    </source>
</evidence>
<comment type="similarity">
    <text evidence="1">Belongs to the amidase family.</text>
</comment>
<dbReference type="EMBL" id="JBHTLX010000034">
    <property type="protein sequence ID" value="MFD1251165.1"/>
    <property type="molecule type" value="Genomic_DNA"/>
</dbReference>
<proteinExistence type="inferred from homology"/>
<keyword evidence="4" id="KW-1185">Reference proteome</keyword>
<evidence type="ECO:0000313" key="3">
    <source>
        <dbReference type="EMBL" id="MFD1251165.1"/>
    </source>
</evidence>
<comment type="caution">
    <text evidence="3">The sequence shown here is derived from an EMBL/GenBank/DDBJ whole genome shotgun (WGS) entry which is preliminary data.</text>
</comment>
<name>A0ABW3W9C4_9ACTN</name>
<sequence length="458" mass="48028">MPSAQTDLHWLSATALLDAYRSGALTPTAVVSSLLQRIADINPRLNAFASVNESALLDAEHSTFRIASGSARPLEGVPVAVKDLLDTDFLPTTYGSAIYRGHQPARNARVIQQLLDVGAVIIGKTSTHEFAWGVTTDNPHFGPTRNPWNLDCVPGGSSGGSAAALAAGLTPLAIGTDTAGSIRIPAALCGVTGLRPTHGSVDTDGTHPLAPSLDAVGPMARTTADLALLLRVLSPETAHRNSCRSVLRIAALPSFEPDGGEVGPTAVNRALEALATDPRFELVPPPIDVSMFDPYDLLSTVVLTEGLRTHTEAGTWPGDAPLYGADVRQRLEVADRLPPGRHLWSAPVRARLTEAMVRAFTEVDALVSPIVNVSARKVEDRCASTERDFRAGVMRDAAPQSLAGLPACSVPVGLLNGMPLGVQVTANSGRDVDALEVAAAIEARLGVLRLPTETAARP</sequence>
<dbReference type="Pfam" id="PF01425">
    <property type="entry name" value="Amidase"/>
    <property type="match status" value="2"/>
</dbReference>